<comment type="caution">
    <text evidence="6">The sequence shown here is derived from an EMBL/GenBank/DDBJ whole genome shotgun (WGS) entry which is preliminary data.</text>
</comment>
<evidence type="ECO:0000313" key="6">
    <source>
        <dbReference type="EMBL" id="THF79820.1"/>
    </source>
</evidence>
<accession>A0A4S4BYL4</accession>
<name>A0A4S4BYL4_9BACI</name>
<keyword evidence="7" id="KW-1185">Reference proteome</keyword>
<dbReference type="GO" id="GO:0005886">
    <property type="term" value="C:plasma membrane"/>
    <property type="evidence" value="ECO:0007669"/>
    <property type="project" value="UniProtKB-SubCell"/>
</dbReference>
<organism evidence="6 7">
    <name type="scientific">Metabacillus sediminilitoris</name>
    <dbReference type="NCBI Taxonomy" id="2567941"/>
    <lineage>
        <taxon>Bacteria</taxon>
        <taxon>Bacillati</taxon>
        <taxon>Bacillota</taxon>
        <taxon>Bacilli</taxon>
        <taxon>Bacillales</taxon>
        <taxon>Bacillaceae</taxon>
        <taxon>Metabacillus</taxon>
    </lineage>
</organism>
<keyword evidence="5" id="KW-0472">Membrane</keyword>
<dbReference type="PANTHER" id="PTHR30482:SF18">
    <property type="entry name" value="BRANCHED AMINO ACID TRANSPORT SYSTEM PERMEASE"/>
    <property type="match status" value="1"/>
</dbReference>
<evidence type="ECO:0000256" key="5">
    <source>
        <dbReference type="ARBA" id="ARBA00023136"/>
    </source>
</evidence>
<dbReference type="InterPro" id="IPR043428">
    <property type="entry name" value="LivM-like"/>
</dbReference>
<comment type="subcellular location">
    <subcellularLocation>
        <location evidence="1">Cell membrane</location>
        <topology evidence="1">Multi-pass membrane protein</topology>
    </subcellularLocation>
</comment>
<dbReference type="OrthoDB" id="9789927at2"/>
<proteinExistence type="predicted"/>
<keyword evidence="4" id="KW-1133">Transmembrane helix</keyword>
<evidence type="ECO:0000256" key="3">
    <source>
        <dbReference type="ARBA" id="ARBA00022692"/>
    </source>
</evidence>
<keyword evidence="3" id="KW-0812">Transmembrane</keyword>
<keyword evidence="2" id="KW-1003">Cell membrane</keyword>
<dbReference type="PANTHER" id="PTHR30482">
    <property type="entry name" value="HIGH-AFFINITY BRANCHED-CHAIN AMINO ACID TRANSPORT SYSTEM PERMEASE"/>
    <property type="match status" value="1"/>
</dbReference>
<dbReference type="InterPro" id="IPR001851">
    <property type="entry name" value="ABC_transp_permease"/>
</dbReference>
<gene>
    <name evidence="6" type="ORF">E6W99_12570</name>
</gene>
<dbReference type="GO" id="GO:0015658">
    <property type="term" value="F:branched-chain amino acid transmembrane transporter activity"/>
    <property type="evidence" value="ECO:0007669"/>
    <property type="project" value="InterPro"/>
</dbReference>
<dbReference type="Pfam" id="PF02653">
    <property type="entry name" value="BPD_transp_2"/>
    <property type="match status" value="1"/>
</dbReference>
<dbReference type="Proteomes" id="UP000310334">
    <property type="component" value="Unassembled WGS sequence"/>
</dbReference>
<protein>
    <submittedName>
        <fullName evidence="6">Branched-chain amino acid ABC transporter permease</fullName>
    </submittedName>
</protein>
<evidence type="ECO:0000313" key="7">
    <source>
        <dbReference type="Proteomes" id="UP000310334"/>
    </source>
</evidence>
<sequence>MKKLDVLLYGSRKKPIAALLGMVLVMPFIISSPYIFTILILIGIYSIITIGLSLLVGYAGQISLGHAAFFAIGAYISGVLTVKYSFSPWLAILIGMIITFISAFLIAIPVMKLKGSYLALATMAINIIIYILLLGLSDYTGGASGLGGIPPLSIFGLSLESQVLFYYFVWFIVSLVIVFSSNIVRSHIGRILRSIHDSEVATETLGANVSKYKVAIFALSAVFASLAGSLYAHFISFIAPPTFYINFSILLLIMVMVGGVHSIWGAMIGTAVMMALNELIRFVGHNYLNISGEIEIVVYGAIIVIVMIFMPKGLIHPISKLRFKKLTHTPKNETSKQKLFSEKGV</sequence>
<reference evidence="6 7" key="1">
    <citation type="submission" date="2019-04" db="EMBL/GenBank/DDBJ databases">
        <title>Bacillus sediminilitoris sp. nov., isolated from a tidal flat sediment on the East China Sea.</title>
        <authorList>
            <person name="Wei Y."/>
            <person name="Mao H."/>
            <person name="Fang J."/>
        </authorList>
    </citation>
    <scope>NUCLEOTIDE SEQUENCE [LARGE SCALE GENOMIC DNA]</scope>
    <source>
        <strain evidence="6 7">DSL-17</strain>
    </source>
</reference>
<evidence type="ECO:0000256" key="4">
    <source>
        <dbReference type="ARBA" id="ARBA00022989"/>
    </source>
</evidence>
<evidence type="ECO:0000256" key="1">
    <source>
        <dbReference type="ARBA" id="ARBA00004651"/>
    </source>
</evidence>
<dbReference type="RefSeq" id="WP_136354318.1">
    <property type="nucleotide sequence ID" value="NZ_CP046266.1"/>
</dbReference>
<dbReference type="CDD" id="cd06581">
    <property type="entry name" value="TM_PBP1_LivM_like"/>
    <property type="match status" value="1"/>
</dbReference>
<dbReference type="EMBL" id="SSNT01000008">
    <property type="protein sequence ID" value="THF79820.1"/>
    <property type="molecule type" value="Genomic_DNA"/>
</dbReference>
<dbReference type="AlphaFoldDB" id="A0A4S4BYL4"/>
<evidence type="ECO:0000256" key="2">
    <source>
        <dbReference type="ARBA" id="ARBA00022475"/>
    </source>
</evidence>